<sequence>MSAPAPEFSRVVRIDTIGDSPRTIAVAADDAERTALARRFGLIAIAHLEGNAALVRVAGGISARGRIAAQVEQSCVATGESVPAEIDEPFALKFVTVSGDVPADEVELSEGELDIVEFDGQAVDLGEALAQTLALALDPFPRSADADATLKAAGVMSEDEAGPFGALAALKQTLEKKPPR</sequence>
<accession>A0A418WR14</accession>
<evidence type="ECO:0000313" key="2">
    <source>
        <dbReference type="Proteomes" id="UP000286100"/>
    </source>
</evidence>
<dbReference type="InterPro" id="IPR003772">
    <property type="entry name" value="YceD"/>
</dbReference>
<protein>
    <submittedName>
        <fullName evidence="1">DUF177 domain-containing protein</fullName>
    </submittedName>
</protein>
<dbReference type="Proteomes" id="UP000286100">
    <property type="component" value="Unassembled WGS sequence"/>
</dbReference>
<proteinExistence type="predicted"/>
<dbReference type="RefSeq" id="WP_119759928.1">
    <property type="nucleotide sequence ID" value="NZ_QYUM01000002.1"/>
</dbReference>
<dbReference type="AlphaFoldDB" id="A0A418WR14"/>
<keyword evidence="2" id="KW-1185">Reference proteome</keyword>
<name>A0A418WR14_9SPHN</name>
<dbReference type="OrthoDB" id="8443793at2"/>
<reference evidence="1 2" key="1">
    <citation type="submission" date="2018-09" db="EMBL/GenBank/DDBJ databases">
        <authorList>
            <person name="Zhu H."/>
        </authorList>
    </citation>
    <scope>NUCLEOTIDE SEQUENCE [LARGE SCALE GENOMIC DNA]</scope>
    <source>
        <strain evidence="1 2">K2R01-6</strain>
    </source>
</reference>
<comment type="caution">
    <text evidence="1">The sequence shown here is derived from an EMBL/GenBank/DDBJ whole genome shotgun (WGS) entry which is preliminary data.</text>
</comment>
<gene>
    <name evidence="1" type="ORF">D3876_04615</name>
</gene>
<evidence type="ECO:0000313" key="1">
    <source>
        <dbReference type="EMBL" id="RJF93599.1"/>
    </source>
</evidence>
<organism evidence="1 2">
    <name type="scientific">Sphingomonas cavernae</name>
    <dbReference type="NCBI Taxonomy" id="2320861"/>
    <lineage>
        <taxon>Bacteria</taxon>
        <taxon>Pseudomonadati</taxon>
        <taxon>Pseudomonadota</taxon>
        <taxon>Alphaproteobacteria</taxon>
        <taxon>Sphingomonadales</taxon>
        <taxon>Sphingomonadaceae</taxon>
        <taxon>Sphingomonas</taxon>
    </lineage>
</organism>
<dbReference type="Pfam" id="PF02620">
    <property type="entry name" value="YceD"/>
    <property type="match status" value="1"/>
</dbReference>
<dbReference type="EMBL" id="QYUM01000002">
    <property type="protein sequence ID" value="RJF93599.1"/>
    <property type="molecule type" value="Genomic_DNA"/>
</dbReference>